<sequence length="131" mass="14445">MAASAPDSHTGCSGKLFSKKHIALLNALRHASYRQRVALLKAADRDLIRCICECALNVLRGVVTLESSQVKRLKRYRNTLRELIKKPAGKAAHSWTGKKRKIVQSGGAFLPILLSSVLSAVISNIIERKKQ</sequence>
<name>A0ACC2N2S9_9HYME</name>
<evidence type="ECO:0000313" key="2">
    <source>
        <dbReference type="Proteomes" id="UP001239111"/>
    </source>
</evidence>
<reference evidence="1" key="1">
    <citation type="submission" date="2023-04" db="EMBL/GenBank/DDBJ databases">
        <title>A chromosome-level genome assembly of the parasitoid wasp Eretmocerus hayati.</title>
        <authorList>
            <person name="Zhong Y."/>
            <person name="Liu S."/>
            <person name="Liu Y."/>
        </authorList>
    </citation>
    <scope>NUCLEOTIDE SEQUENCE</scope>
    <source>
        <strain evidence="1">ZJU_SS_LIU_2023</strain>
    </source>
</reference>
<gene>
    <name evidence="1" type="ORF">QAD02_006698</name>
</gene>
<dbReference type="EMBL" id="CM056744">
    <property type="protein sequence ID" value="KAJ8665036.1"/>
    <property type="molecule type" value="Genomic_DNA"/>
</dbReference>
<comment type="caution">
    <text evidence="1">The sequence shown here is derived from an EMBL/GenBank/DDBJ whole genome shotgun (WGS) entry which is preliminary data.</text>
</comment>
<accession>A0ACC2N2S9</accession>
<protein>
    <submittedName>
        <fullName evidence="1">Uncharacterized protein</fullName>
    </submittedName>
</protein>
<evidence type="ECO:0000313" key="1">
    <source>
        <dbReference type="EMBL" id="KAJ8665036.1"/>
    </source>
</evidence>
<keyword evidence="2" id="KW-1185">Reference proteome</keyword>
<proteinExistence type="predicted"/>
<dbReference type="Proteomes" id="UP001239111">
    <property type="component" value="Chromosome 4"/>
</dbReference>
<organism evidence="1 2">
    <name type="scientific">Eretmocerus hayati</name>
    <dbReference type="NCBI Taxonomy" id="131215"/>
    <lineage>
        <taxon>Eukaryota</taxon>
        <taxon>Metazoa</taxon>
        <taxon>Ecdysozoa</taxon>
        <taxon>Arthropoda</taxon>
        <taxon>Hexapoda</taxon>
        <taxon>Insecta</taxon>
        <taxon>Pterygota</taxon>
        <taxon>Neoptera</taxon>
        <taxon>Endopterygota</taxon>
        <taxon>Hymenoptera</taxon>
        <taxon>Apocrita</taxon>
        <taxon>Proctotrupomorpha</taxon>
        <taxon>Chalcidoidea</taxon>
        <taxon>Aphelinidae</taxon>
        <taxon>Aphelininae</taxon>
        <taxon>Eretmocerus</taxon>
    </lineage>
</organism>